<dbReference type="AlphaFoldDB" id="A0A0E9VC16"/>
<proteinExistence type="predicted"/>
<organism evidence="1">
    <name type="scientific">Anguilla anguilla</name>
    <name type="common">European freshwater eel</name>
    <name type="synonym">Muraena anguilla</name>
    <dbReference type="NCBI Taxonomy" id="7936"/>
    <lineage>
        <taxon>Eukaryota</taxon>
        <taxon>Metazoa</taxon>
        <taxon>Chordata</taxon>
        <taxon>Craniata</taxon>
        <taxon>Vertebrata</taxon>
        <taxon>Euteleostomi</taxon>
        <taxon>Actinopterygii</taxon>
        <taxon>Neopterygii</taxon>
        <taxon>Teleostei</taxon>
        <taxon>Anguilliformes</taxon>
        <taxon>Anguillidae</taxon>
        <taxon>Anguilla</taxon>
    </lineage>
</organism>
<protein>
    <submittedName>
        <fullName evidence="1">Uncharacterized protein</fullName>
    </submittedName>
</protein>
<name>A0A0E9VC16_ANGAN</name>
<dbReference type="EMBL" id="GBXM01033016">
    <property type="protein sequence ID" value="JAH75561.1"/>
    <property type="molecule type" value="Transcribed_RNA"/>
</dbReference>
<reference evidence="1" key="2">
    <citation type="journal article" date="2015" name="Fish Shellfish Immunol.">
        <title>Early steps in the European eel (Anguilla anguilla)-Vibrio vulnificus interaction in the gills: Role of the RtxA13 toxin.</title>
        <authorList>
            <person name="Callol A."/>
            <person name="Pajuelo D."/>
            <person name="Ebbesson L."/>
            <person name="Teles M."/>
            <person name="MacKenzie S."/>
            <person name="Amaro C."/>
        </authorList>
    </citation>
    <scope>NUCLEOTIDE SEQUENCE</scope>
</reference>
<sequence length="29" mass="3724">MVWQTVYYFRFGCNKQRYLLVIQLKWNLI</sequence>
<evidence type="ECO:0000313" key="1">
    <source>
        <dbReference type="EMBL" id="JAH75561.1"/>
    </source>
</evidence>
<accession>A0A0E9VC16</accession>
<reference evidence="1" key="1">
    <citation type="submission" date="2014-11" db="EMBL/GenBank/DDBJ databases">
        <authorList>
            <person name="Amaro Gonzalez C."/>
        </authorList>
    </citation>
    <scope>NUCLEOTIDE SEQUENCE</scope>
</reference>